<gene>
    <name evidence="2" type="ORF">CTI18_02490</name>
</gene>
<accession>A0A2G8I9U6</accession>
<dbReference type="EMBL" id="PEKN01000001">
    <property type="protein sequence ID" value="PIK20282.1"/>
    <property type="molecule type" value="Genomic_DNA"/>
</dbReference>
<dbReference type="Proteomes" id="UP000230046">
    <property type="component" value="Unassembled WGS sequence"/>
</dbReference>
<evidence type="ECO:0000313" key="2">
    <source>
        <dbReference type="EMBL" id="PIK20282.1"/>
    </source>
</evidence>
<feature type="signal peptide" evidence="1">
    <location>
        <begin position="1"/>
        <end position="20"/>
    </location>
</feature>
<keyword evidence="1" id="KW-0732">Signal</keyword>
<evidence type="ECO:0000256" key="1">
    <source>
        <dbReference type="SAM" id="SignalP"/>
    </source>
</evidence>
<name>A0A2G8I9U6_PREIN</name>
<evidence type="ECO:0008006" key="4">
    <source>
        <dbReference type="Google" id="ProtNLM"/>
    </source>
</evidence>
<dbReference type="RefSeq" id="WP_099835414.1">
    <property type="nucleotide sequence ID" value="NZ_PEKN01000001.1"/>
</dbReference>
<protein>
    <recommendedName>
        <fullName evidence="4">T9SS C-terminal target domain-containing protein</fullName>
    </recommendedName>
</protein>
<organism evidence="2 3">
    <name type="scientific">Prevotella intermedia</name>
    <dbReference type="NCBI Taxonomy" id="28131"/>
    <lineage>
        <taxon>Bacteria</taxon>
        <taxon>Pseudomonadati</taxon>
        <taxon>Bacteroidota</taxon>
        <taxon>Bacteroidia</taxon>
        <taxon>Bacteroidales</taxon>
        <taxon>Prevotellaceae</taxon>
        <taxon>Prevotella</taxon>
    </lineage>
</organism>
<dbReference type="AlphaFoldDB" id="A0A2G8I9U6"/>
<reference evidence="2 3" key="1">
    <citation type="submission" date="2017-11" db="EMBL/GenBank/DDBJ databases">
        <title>Genome sequencing of Prevotella intermedia KCOM 1653.</title>
        <authorList>
            <person name="Kook J.-K."/>
            <person name="Park S.-N."/>
            <person name="Lim Y.K."/>
        </authorList>
    </citation>
    <scope>NUCLEOTIDE SEQUENCE [LARGE SCALE GENOMIC DNA]</scope>
    <source>
        <strain evidence="2 3">KCOM 1653</strain>
    </source>
</reference>
<comment type="caution">
    <text evidence="2">The sequence shown here is derived from an EMBL/GenBank/DDBJ whole genome shotgun (WGS) entry which is preliminary data.</text>
</comment>
<evidence type="ECO:0000313" key="3">
    <source>
        <dbReference type="Proteomes" id="UP000230046"/>
    </source>
</evidence>
<feature type="chain" id="PRO_5013627641" description="T9SS C-terminal target domain-containing protein" evidence="1">
    <location>
        <begin position="21"/>
        <end position="520"/>
    </location>
</feature>
<proteinExistence type="predicted"/>
<sequence>MKKLCTFFMLSALFATTAVAQDAPTVITQPAAGDTINLYRTTTGFESVYYYGIPHKSTGDWQRLVFGNDGAVYLENPLNSLYTKTWIKGVRAEGDTISFQLPQAIYSEEDFSTGEPKYGFLYRIHAATKDGKETFVPNEGKENQVLKYVWRNDSLLMVAKEGEMIGMCRANGAWTSYGEATYKAARKDDNKVAPSASAKVWDGLVLYMDMEGKSQLYPVKYAIDGNDVYLGDLSANVKGYWIKGTKNGITVTFPATSYLGIDRTTACYVYVSSAVMGKGKDEMGNEFDKPCMNNEPLVFTYDAEKNVLSTKGILMVHKSADDDRSTYIFDSYRYALINQWDKKAAAPMPPKLTAYQPYDPEPWGGPGGLQFTLSYYSADFNYLDPAHLYYNLYIDGERQTFVPGTYKNLTTEMTDIPYAFSDQYNFYKYDENSRAIYFYKDAKEKVGLEALYIDGDKRLSSGITEFQLSSTGIDFATAKQIERIEFYDLSGRSISHPEKGIYVQTTIYTDGSRVSRKIVR</sequence>